<sequence>MKSEPIRMCVGCRQRKSKYELLRFVAREGKIFFDPYYKAEGRGMSICPSRKCLQKALKKQVLERALRCELREVPSAESLREEVLGALKKAIVDTVRLGVRFKGVVVGREAVFKERHRVKLLILAEDLSEGSKEEFFSKLNADSYELFTKNFWGEVLNRRSTGIIGVVDRGLAEKLKSFLDKYTALYRRW</sequence>
<evidence type="ECO:0000313" key="3">
    <source>
        <dbReference type="Proteomes" id="UP000063234"/>
    </source>
</evidence>
<dbReference type="InterPro" id="IPR035931">
    <property type="entry name" value="YlxR-like_sf"/>
</dbReference>
<proteinExistence type="predicted"/>
<accession>A0A0S3QRF0</accession>
<dbReference type="RefSeq" id="WP_068548654.1">
    <property type="nucleotide sequence ID" value="NZ_AP013035.1"/>
</dbReference>
<keyword evidence="3" id="KW-1185">Reference proteome</keyword>
<dbReference type="Proteomes" id="UP000063234">
    <property type="component" value="Chromosome"/>
</dbReference>
<dbReference type="STRING" id="1298851.TST_0102"/>
<dbReference type="InterPro" id="IPR007393">
    <property type="entry name" value="YlxR_dom"/>
</dbReference>
<reference evidence="3" key="1">
    <citation type="journal article" date="2018" name="Science">
        <title>A primordial and reversible TCA cycle in a facultatively chemolithoautotrophic thermophile.</title>
        <authorList>
            <person name="Nunoura T."/>
            <person name="Chikaraishi Y."/>
            <person name="Izaki R."/>
            <person name="Suwa T."/>
            <person name="Sato T."/>
            <person name="Harada T."/>
            <person name="Mori K."/>
            <person name="Kato Y."/>
            <person name="Miyazaki M."/>
            <person name="Shimamura S."/>
            <person name="Yanagawa K."/>
            <person name="Shuto A."/>
            <person name="Ohkouchi N."/>
            <person name="Fujita N."/>
            <person name="Takaki Y."/>
            <person name="Atomi H."/>
            <person name="Takai K."/>
        </authorList>
    </citation>
    <scope>NUCLEOTIDE SEQUENCE [LARGE SCALE GENOMIC DNA]</scope>
    <source>
        <strain evidence="3">DSM 17441 / JCM 13301 / NBRC 103674 / ABI70S6</strain>
    </source>
</reference>
<dbReference type="InterPro" id="IPR037465">
    <property type="entry name" value="YlxR"/>
</dbReference>
<dbReference type="SUPFAM" id="SSF64376">
    <property type="entry name" value="YlxR-like"/>
    <property type="match status" value="1"/>
</dbReference>
<protein>
    <recommendedName>
        <fullName evidence="1">YlxR domain-containing protein</fullName>
    </recommendedName>
</protein>
<dbReference type="SUPFAM" id="SSF55315">
    <property type="entry name" value="L30e-like"/>
    <property type="match status" value="1"/>
</dbReference>
<feature type="domain" description="YlxR" evidence="1">
    <location>
        <begin position="7"/>
        <end position="71"/>
    </location>
</feature>
<dbReference type="KEGG" id="ttk:TST_0102"/>
<organism evidence="2 3">
    <name type="scientific">Thermosulfidibacter takaii (strain DSM 17441 / JCM 13301 / NBRC 103674 / ABI70S6)</name>
    <dbReference type="NCBI Taxonomy" id="1298851"/>
    <lineage>
        <taxon>Bacteria</taxon>
        <taxon>Pseudomonadati</taxon>
        <taxon>Thermosulfidibacterota</taxon>
        <taxon>Thermosulfidibacteria</taxon>
        <taxon>Thermosulfidibacterales</taxon>
        <taxon>Thermosulfidibacteraceae</taxon>
    </lineage>
</organism>
<dbReference type="InterPro" id="IPR029064">
    <property type="entry name" value="Ribosomal_eL30-like_sf"/>
</dbReference>
<evidence type="ECO:0000313" key="2">
    <source>
        <dbReference type="EMBL" id="BAT70912.1"/>
    </source>
</evidence>
<dbReference type="AlphaFoldDB" id="A0A0S3QRF0"/>
<dbReference type="Gene3D" id="3.30.1330.30">
    <property type="match status" value="1"/>
</dbReference>
<dbReference type="PANTHER" id="PTHR34215:SF1">
    <property type="entry name" value="YLXR DOMAIN-CONTAINING PROTEIN"/>
    <property type="match status" value="1"/>
</dbReference>
<dbReference type="Gene3D" id="3.30.1230.10">
    <property type="entry name" value="YlxR-like"/>
    <property type="match status" value="1"/>
</dbReference>
<gene>
    <name evidence="2" type="ORF">TST_0102</name>
</gene>
<dbReference type="Pfam" id="PF04296">
    <property type="entry name" value="YlxR"/>
    <property type="match status" value="1"/>
</dbReference>
<evidence type="ECO:0000259" key="1">
    <source>
        <dbReference type="Pfam" id="PF04296"/>
    </source>
</evidence>
<dbReference type="EMBL" id="AP013035">
    <property type="protein sequence ID" value="BAT70912.1"/>
    <property type="molecule type" value="Genomic_DNA"/>
</dbReference>
<name>A0A0S3QRF0_THET7</name>
<dbReference type="PANTHER" id="PTHR34215">
    <property type="entry name" value="BLL0784 PROTEIN"/>
    <property type="match status" value="1"/>
</dbReference>